<feature type="domain" description="Zn(2)-C6 fungal-type" evidence="9">
    <location>
        <begin position="278"/>
        <end position="308"/>
    </location>
</feature>
<comment type="subcellular location">
    <subcellularLocation>
        <location evidence="1">Nucleus</location>
    </subcellularLocation>
</comment>
<keyword evidence="2" id="KW-0479">Metal-binding</keyword>
<dbReference type="GO" id="GO:0005634">
    <property type="term" value="C:nucleus"/>
    <property type="evidence" value="ECO:0007669"/>
    <property type="project" value="UniProtKB-SubCell"/>
</dbReference>
<dbReference type="GeneID" id="14538293"/>
<dbReference type="GO" id="GO:0000981">
    <property type="term" value="F:DNA-binding transcription factor activity, RNA polymerase II-specific"/>
    <property type="evidence" value="ECO:0007669"/>
    <property type="project" value="InterPro"/>
</dbReference>
<dbReference type="PROSITE" id="PS50048">
    <property type="entry name" value="ZN2_CY6_FUNGAL_2"/>
    <property type="match status" value="1"/>
</dbReference>
<evidence type="ECO:0000256" key="4">
    <source>
        <dbReference type="ARBA" id="ARBA00023015"/>
    </source>
</evidence>
<keyword evidence="6" id="KW-0804">Transcription</keyword>
<dbReference type="eggNOG" id="ENOG502RK5N">
    <property type="taxonomic scope" value="Eukaryota"/>
</dbReference>
<evidence type="ECO:0000256" key="1">
    <source>
        <dbReference type="ARBA" id="ARBA00004123"/>
    </source>
</evidence>
<dbReference type="OrthoDB" id="5418899at2759"/>
<evidence type="ECO:0000256" key="3">
    <source>
        <dbReference type="ARBA" id="ARBA00022833"/>
    </source>
</evidence>
<accession>H8WZJ5</accession>
<dbReference type="GO" id="GO:0008270">
    <property type="term" value="F:zinc ion binding"/>
    <property type="evidence" value="ECO:0007669"/>
    <property type="project" value="InterPro"/>
</dbReference>
<dbReference type="InterPro" id="IPR001138">
    <property type="entry name" value="Zn2Cys6_DnaBD"/>
</dbReference>
<dbReference type="GO" id="GO:0003677">
    <property type="term" value="F:DNA binding"/>
    <property type="evidence" value="ECO:0007669"/>
    <property type="project" value="UniProtKB-KW"/>
</dbReference>
<evidence type="ECO:0000256" key="2">
    <source>
        <dbReference type="ARBA" id="ARBA00022723"/>
    </source>
</evidence>
<evidence type="ECO:0000256" key="7">
    <source>
        <dbReference type="ARBA" id="ARBA00023242"/>
    </source>
</evidence>
<evidence type="ECO:0000256" key="5">
    <source>
        <dbReference type="ARBA" id="ARBA00023125"/>
    </source>
</evidence>
<feature type="compositionally biased region" description="Low complexity" evidence="8">
    <location>
        <begin position="23"/>
        <end position="40"/>
    </location>
</feature>
<sequence length="349" mass="39035">MSTASISTKKQSQPARQRRQPKQEQQLQPQQNQTQPSPSRYNETPRVAGSGYPYPSASVNGGAGTHTYSHLQERNPSASYVPTTSNPPDAERLQQGQQFKSEPHHGHQPPVYHQYPPQPTYLSQDIFHPNQPQQQQQPPHPGVMGPPGQPYPAQDHNYQPGSNADPQRQGQQPPHQWAPYPPNPNQPYYPPQPQLPSAEDGKAVRQKKKPGRKPRAKKDAPAEYPYGNPGSNVASAVPHPPNSIPHPYQHSSTIPTSGITVSSSTNSSKLVTRRSRMGCLTCRQRKKRCCESRPKCTECGRLGLNCVWPKPGTEHKNKPKDQKEDENTIEHEVYGRIKVLRGIVEYRSQ</sequence>
<feature type="compositionally biased region" description="Polar residues" evidence="8">
    <location>
        <begin position="1"/>
        <end position="10"/>
    </location>
</feature>
<dbReference type="FunFam" id="4.10.240.10:FF:000085">
    <property type="entry name" value="Zinc cluster transcription factor CZF1"/>
    <property type="match status" value="1"/>
</dbReference>
<dbReference type="Proteomes" id="UP000005018">
    <property type="component" value="Chromosome 2"/>
</dbReference>
<evidence type="ECO:0000256" key="6">
    <source>
        <dbReference type="ARBA" id="ARBA00023163"/>
    </source>
</evidence>
<dbReference type="SMART" id="SM00066">
    <property type="entry name" value="GAL4"/>
    <property type="match status" value="1"/>
</dbReference>
<feature type="compositionally biased region" description="Polar residues" evidence="8">
    <location>
        <begin position="156"/>
        <end position="174"/>
    </location>
</feature>
<dbReference type="PROSITE" id="PS00463">
    <property type="entry name" value="ZN2_CY6_FUNGAL_1"/>
    <property type="match status" value="1"/>
</dbReference>
<proteinExistence type="predicted"/>
<keyword evidence="3" id="KW-0862">Zinc</keyword>
<keyword evidence="5" id="KW-0238">DNA-binding</keyword>
<keyword evidence="11" id="KW-1185">Reference proteome</keyword>
<feature type="compositionally biased region" description="Pro residues" evidence="8">
    <location>
        <begin position="179"/>
        <end position="194"/>
    </location>
</feature>
<dbReference type="Gene3D" id="4.10.240.10">
    <property type="entry name" value="Zn(2)-C6 fungal-type DNA-binding domain"/>
    <property type="match status" value="1"/>
</dbReference>
<protein>
    <submittedName>
        <fullName evidence="10">Czf1 transcriptional regulator</fullName>
    </submittedName>
</protein>
<feature type="compositionally biased region" description="Polar residues" evidence="8">
    <location>
        <begin position="66"/>
        <end position="87"/>
    </location>
</feature>
<feature type="compositionally biased region" description="Low complexity" evidence="8">
    <location>
        <begin position="256"/>
        <end position="268"/>
    </location>
</feature>
<evidence type="ECO:0000313" key="10">
    <source>
        <dbReference type="EMBL" id="CCG21863.1"/>
    </source>
</evidence>
<feature type="region of interest" description="Disordered" evidence="8">
    <location>
        <begin position="1"/>
        <end position="269"/>
    </location>
</feature>
<dbReference type="HOGENOM" id="CLU_763066_0_0_1"/>
<dbReference type="Pfam" id="PF00172">
    <property type="entry name" value="Zn_clus"/>
    <property type="match status" value="1"/>
</dbReference>
<dbReference type="KEGG" id="cot:CORT_0B01440"/>
<evidence type="ECO:0000256" key="8">
    <source>
        <dbReference type="SAM" id="MobiDB-lite"/>
    </source>
</evidence>
<reference evidence="10 11" key="1">
    <citation type="journal article" date="2012" name="PLoS ONE">
        <title>Sequence and analysis of the genome of the pathogenic yeast Candida orthopsilosis.</title>
        <authorList>
            <person name="Riccombeni A."/>
            <person name="Vidanes G."/>
            <person name="Proux-Wera E."/>
            <person name="Wolfe K.H."/>
            <person name="Butler G."/>
        </authorList>
    </citation>
    <scope>NUCLEOTIDE SEQUENCE [LARGE SCALE GENOMIC DNA]</scope>
    <source>
        <strain evidence="10 11">Co 90-125</strain>
    </source>
</reference>
<evidence type="ECO:0000259" key="9">
    <source>
        <dbReference type="PROSITE" id="PS50048"/>
    </source>
</evidence>
<name>H8WZJ5_CANO9</name>
<dbReference type="CDD" id="cd00067">
    <property type="entry name" value="GAL4"/>
    <property type="match status" value="1"/>
</dbReference>
<feature type="compositionally biased region" description="Basic residues" evidence="8">
    <location>
        <begin position="204"/>
        <end position="216"/>
    </location>
</feature>
<dbReference type="RefSeq" id="XP_003867301.1">
    <property type="nucleotide sequence ID" value="XM_003867253.1"/>
</dbReference>
<gene>
    <name evidence="10" type="ORF">CORT_0B01440</name>
</gene>
<dbReference type="EMBL" id="HE681720">
    <property type="protein sequence ID" value="CCG21863.1"/>
    <property type="molecule type" value="Genomic_DNA"/>
</dbReference>
<keyword evidence="4" id="KW-0805">Transcription regulation</keyword>
<keyword evidence="7" id="KW-0539">Nucleus</keyword>
<dbReference type="SUPFAM" id="SSF57701">
    <property type="entry name" value="Zn2/Cys6 DNA-binding domain"/>
    <property type="match status" value="1"/>
</dbReference>
<organism evidence="10 11">
    <name type="scientific">Candida orthopsilosis (strain 90-125)</name>
    <name type="common">Yeast</name>
    <dbReference type="NCBI Taxonomy" id="1136231"/>
    <lineage>
        <taxon>Eukaryota</taxon>
        <taxon>Fungi</taxon>
        <taxon>Dikarya</taxon>
        <taxon>Ascomycota</taxon>
        <taxon>Saccharomycotina</taxon>
        <taxon>Pichiomycetes</taxon>
        <taxon>Debaryomycetaceae</taxon>
        <taxon>Candida/Lodderomyces clade</taxon>
        <taxon>Candida</taxon>
    </lineage>
</organism>
<evidence type="ECO:0000313" key="11">
    <source>
        <dbReference type="Proteomes" id="UP000005018"/>
    </source>
</evidence>
<dbReference type="AlphaFoldDB" id="H8WZJ5"/>
<dbReference type="InterPro" id="IPR036864">
    <property type="entry name" value="Zn2-C6_fun-type_DNA-bd_sf"/>
</dbReference>